<keyword evidence="3" id="KW-1185">Reference proteome</keyword>
<evidence type="ECO:0000313" key="2">
    <source>
        <dbReference type="EMBL" id="MBB6429087.1"/>
    </source>
</evidence>
<dbReference type="Proteomes" id="UP000541810">
    <property type="component" value="Unassembled WGS sequence"/>
</dbReference>
<evidence type="ECO:0000256" key="1">
    <source>
        <dbReference type="SAM" id="Phobius"/>
    </source>
</evidence>
<keyword evidence="1" id="KW-0812">Transmembrane</keyword>
<dbReference type="EMBL" id="JACHGY010000001">
    <property type="protein sequence ID" value="MBB6429087.1"/>
    <property type="molecule type" value="Genomic_DNA"/>
</dbReference>
<dbReference type="RefSeq" id="WP_184676686.1">
    <property type="nucleotide sequence ID" value="NZ_JACHGY010000001.1"/>
</dbReference>
<feature type="transmembrane region" description="Helical" evidence="1">
    <location>
        <begin position="91"/>
        <end position="111"/>
    </location>
</feature>
<organism evidence="2 3">
    <name type="scientific">Algisphaera agarilytica</name>
    <dbReference type="NCBI Taxonomy" id="1385975"/>
    <lineage>
        <taxon>Bacteria</taxon>
        <taxon>Pseudomonadati</taxon>
        <taxon>Planctomycetota</taxon>
        <taxon>Phycisphaerae</taxon>
        <taxon>Phycisphaerales</taxon>
        <taxon>Phycisphaeraceae</taxon>
        <taxon>Algisphaera</taxon>
    </lineage>
</organism>
<gene>
    <name evidence="2" type="ORF">HNQ40_000893</name>
</gene>
<feature type="transmembrane region" description="Helical" evidence="1">
    <location>
        <begin position="57"/>
        <end position="79"/>
    </location>
</feature>
<dbReference type="AlphaFoldDB" id="A0A7X0H4E6"/>
<protein>
    <submittedName>
        <fullName evidence="2">Uncharacterized protein</fullName>
    </submittedName>
</protein>
<evidence type="ECO:0000313" key="3">
    <source>
        <dbReference type="Proteomes" id="UP000541810"/>
    </source>
</evidence>
<reference evidence="2 3" key="1">
    <citation type="submission" date="2020-08" db="EMBL/GenBank/DDBJ databases">
        <title>Genomic Encyclopedia of Type Strains, Phase IV (KMG-IV): sequencing the most valuable type-strain genomes for metagenomic binning, comparative biology and taxonomic classification.</title>
        <authorList>
            <person name="Goeker M."/>
        </authorList>
    </citation>
    <scope>NUCLEOTIDE SEQUENCE [LARGE SCALE GENOMIC DNA]</scope>
    <source>
        <strain evidence="2 3">DSM 103725</strain>
    </source>
</reference>
<proteinExistence type="predicted"/>
<comment type="caution">
    <text evidence="2">The sequence shown here is derived from an EMBL/GenBank/DDBJ whole genome shotgun (WGS) entry which is preliminary data.</text>
</comment>
<keyword evidence="1" id="KW-1133">Transmembrane helix</keyword>
<keyword evidence="1" id="KW-0472">Membrane</keyword>
<sequence>MLDLDAKVSCSNCGYDLMGVAREGRCPECGQRYDLALGMGVTKVSANMLAHQRGDKAIYLVKVWGMAFAAVACLGIGGLLSLVSSEPSRPLMLGALIASLFAFGAFVTWFTERK</sequence>
<accession>A0A7X0H4E6</accession>
<name>A0A7X0H4E6_9BACT</name>